<gene>
    <name evidence="4" type="ORF">GUITHDRAFT_61274</name>
</gene>
<proteinExistence type="predicted"/>
<dbReference type="OrthoDB" id="72460at2759"/>
<reference evidence="4 6" key="1">
    <citation type="journal article" date="2012" name="Nature">
        <title>Algal genomes reveal evolutionary mosaicism and the fate of nucleomorphs.</title>
        <authorList>
            <consortium name="DOE Joint Genome Institute"/>
            <person name="Curtis B.A."/>
            <person name="Tanifuji G."/>
            <person name="Burki F."/>
            <person name="Gruber A."/>
            <person name="Irimia M."/>
            <person name="Maruyama S."/>
            <person name="Arias M.C."/>
            <person name="Ball S.G."/>
            <person name="Gile G.H."/>
            <person name="Hirakawa Y."/>
            <person name="Hopkins J.F."/>
            <person name="Kuo A."/>
            <person name="Rensing S.A."/>
            <person name="Schmutz J."/>
            <person name="Symeonidi A."/>
            <person name="Elias M."/>
            <person name="Eveleigh R.J."/>
            <person name="Herman E.K."/>
            <person name="Klute M.J."/>
            <person name="Nakayama T."/>
            <person name="Obornik M."/>
            <person name="Reyes-Prieto A."/>
            <person name="Armbrust E.V."/>
            <person name="Aves S.J."/>
            <person name="Beiko R.G."/>
            <person name="Coutinho P."/>
            <person name="Dacks J.B."/>
            <person name="Durnford D.G."/>
            <person name="Fast N.M."/>
            <person name="Green B.R."/>
            <person name="Grisdale C.J."/>
            <person name="Hempel F."/>
            <person name="Henrissat B."/>
            <person name="Hoppner M.P."/>
            <person name="Ishida K."/>
            <person name="Kim E."/>
            <person name="Koreny L."/>
            <person name="Kroth P.G."/>
            <person name="Liu Y."/>
            <person name="Malik S.B."/>
            <person name="Maier U.G."/>
            <person name="McRose D."/>
            <person name="Mock T."/>
            <person name="Neilson J.A."/>
            <person name="Onodera N.T."/>
            <person name="Poole A.M."/>
            <person name="Pritham E.J."/>
            <person name="Richards T.A."/>
            <person name="Rocap G."/>
            <person name="Roy S.W."/>
            <person name="Sarai C."/>
            <person name="Schaack S."/>
            <person name="Shirato S."/>
            <person name="Slamovits C.H."/>
            <person name="Spencer D.F."/>
            <person name="Suzuki S."/>
            <person name="Worden A.Z."/>
            <person name="Zauner S."/>
            <person name="Barry K."/>
            <person name="Bell C."/>
            <person name="Bharti A.K."/>
            <person name="Crow J.A."/>
            <person name="Grimwood J."/>
            <person name="Kramer R."/>
            <person name="Lindquist E."/>
            <person name="Lucas S."/>
            <person name="Salamov A."/>
            <person name="McFadden G.I."/>
            <person name="Lane C.E."/>
            <person name="Keeling P.J."/>
            <person name="Gray M.W."/>
            <person name="Grigoriev I.V."/>
            <person name="Archibald J.M."/>
        </authorList>
    </citation>
    <scope>NUCLEOTIDE SEQUENCE</scope>
    <source>
        <strain evidence="4 6">CCMP2712</strain>
    </source>
</reference>
<accession>L1IZB8</accession>
<reference evidence="6" key="2">
    <citation type="submission" date="2012-11" db="EMBL/GenBank/DDBJ databases">
        <authorList>
            <person name="Kuo A."/>
            <person name="Curtis B.A."/>
            <person name="Tanifuji G."/>
            <person name="Burki F."/>
            <person name="Gruber A."/>
            <person name="Irimia M."/>
            <person name="Maruyama S."/>
            <person name="Arias M.C."/>
            <person name="Ball S.G."/>
            <person name="Gile G.H."/>
            <person name="Hirakawa Y."/>
            <person name="Hopkins J.F."/>
            <person name="Rensing S.A."/>
            <person name="Schmutz J."/>
            <person name="Symeonidi A."/>
            <person name="Elias M."/>
            <person name="Eveleigh R.J."/>
            <person name="Herman E.K."/>
            <person name="Klute M.J."/>
            <person name="Nakayama T."/>
            <person name="Obornik M."/>
            <person name="Reyes-Prieto A."/>
            <person name="Armbrust E.V."/>
            <person name="Aves S.J."/>
            <person name="Beiko R.G."/>
            <person name="Coutinho P."/>
            <person name="Dacks J.B."/>
            <person name="Durnford D.G."/>
            <person name="Fast N.M."/>
            <person name="Green B.R."/>
            <person name="Grisdale C."/>
            <person name="Hempe F."/>
            <person name="Henrissat B."/>
            <person name="Hoppner M.P."/>
            <person name="Ishida K.-I."/>
            <person name="Kim E."/>
            <person name="Koreny L."/>
            <person name="Kroth P.G."/>
            <person name="Liu Y."/>
            <person name="Malik S.-B."/>
            <person name="Maier U.G."/>
            <person name="McRose D."/>
            <person name="Mock T."/>
            <person name="Neilson J.A."/>
            <person name="Onodera N.T."/>
            <person name="Poole A.M."/>
            <person name="Pritham E.J."/>
            <person name="Richards T.A."/>
            <person name="Rocap G."/>
            <person name="Roy S.W."/>
            <person name="Sarai C."/>
            <person name="Schaack S."/>
            <person name="Shirato S."/>
            <person name="Slamovits C.H."/>
            <person name="Spencer D.F."/>
            <person name="Suzuki S."/>
            <person name="Worden A.Z."/>
            <person name="Zauner S."/>
            <person name="Barry K."/>
            <person name="Bell C."/>
            <person name="Bharti A.K."/>
            <person name="Crow J.A."/>
            <person name="Grimwood J."/>
            <person name="Kramer R."/>
            <person name="Lindquist E."/>
            <person name="Lucas S."/>
            <person name="Salamov A."/>
            <person name="McFadden G.I."/>
            <person name="Lane C.E."/>
            <person name="Keeling P.J."/>
            <person name="Gray M.W."/>
            <person name="Grigoriev I.V."/>
            <person name="Archibald J.M."/>
        </authorList>
    </citation>
    <scope>NUCLEOTIDE SEQUENCE</scope>
    <source>
        <strain evidence="6">CCMP2712</strain>
    </source>
</reference>
<protein>
    <recommendedName>
        <fullName evidence="3">Myb-like domain-containing protein</fullName>
    </recommendedName>
</protein>
<dbReference type="InterPro" id="IPR009057">
    <property type="entry name" value="Homeodomain-like_sf"/>
</dbReference>
<feature type="non-terminal residue" evidence="4">
    <location>
        <position position="1"/>
    </location>
</feature>
<feature type="region of interest" description="Disordered" evidence="2">
    <location>
        <begin position="1"/>
        <end position="20"/>
    </location>
</feature>
<dbReference type="eggNOG" id="KOG0724">
    <property type="taxonomic scope" value="Eukaryota"/>
</dbReference>
<evidence type="ECO:0000256" key="1">
    <source>
        <dbReference type="ARBA" id="ARBA00023242"/>
    </source>
</evidence>
<dbReference type="InterPro" id="IPR001005">
    <property type="entry name" value="SANT/Myb"/>
</dbReference>
<evidence type="ECO:0000313" key="6">
    <source>
        <dbReference type="Proteomes" id="UP000011087"/>
    </source>
</evidence>
<dbReference type="GeneID" id="17297878"/>
<dbReference type="HOGENOM" id="CLU_169280_1_0_1"/>
<dbReference type="CDD" id="cd00167">
    <property type="entry name" value="SANT"/>
    <property type="match status" value="1"/>
</dbReference>
<keyword evidence="6" id="KW-1185">Reference proteome</keyword>
<dbReference type="EMBL" id="JH993025">
    <property type="protein sequence ID" value="EKX41239.1"/>
    <property type="molecule type" value="Genomic_DNA"/>
</dbReference>
<dbReference type="PaxDb" id="55529-EKX41239"/>
<reference evidence="5" key="3">
    <citation type="submission" date="2015-06" db="UniProtKB">
        <authorList>
            <consortium name="EnsemblProtists"/>
        </authorList>
    </citation>
    <scope>IDENTIFICATION</scope>
</reference>
<evidence type="ECO:0000313" key="5">
    <source>
        <dbReference type="EnsemblProtists" id="EKX41239"/>
    </source>
</evidence>
<sequence>SQAPPSSPDVASSSESTASSTSYIVIASRSVWSAEEHRRFLEALSLYGRAGRGTGRQAGRAGVGLGRGTAAKMAAYIGTKTSEQVRSHAQKHYEK</sequence>
<feature type="non-terminal residue" evidence="4">
    <location>
        <position position="95"/>
    </location>
</feature>
<dbReference type="AlphaFoldDB" id="L1IZB8"/>
<feature type="domain" description="Myb-like" evidence="3">
    <location>
        <begin position="28"/>
        <end position="95"/>
    </location>
</feature>
<dbReference type="EnsemblProtists" id="EKX41239">
    <property type="protein sequence ID" value="EKX41239"/>
    <property type="gene ID" value="GUITHDRAFT_61274"/>
</dbReference>
<dbReference type="KEGG" id="gtt:GUITHDRAFT_61274"/>
<dbReference type="Gene3D" id="1.10.10.60">
    <property type="entry name" value="Homeodomain-like"/>
    <property type="match status" value="1"/>
</dbReference>
<evidence type="ECO:0000313" key="4">
    <source>
        <dbReference type="EMBL" id="EKX41239.1"/>
    </source>
</evidence>
<name>L1IZB8_GUITC</name>
<dbReference type="RefSeq" id="XP_005828219.1">
    <property type="nucleotide sequence ID" value="XM_005828162.1"/>
</dbReference>
<keyword evidence="1" id="KW-0539">Nucleus</keyword>
<evidence type="ECO:0000256" key="2">
    <source>
        <dbReference type="SAM" id="MobiDB-lite"/>
    </source>
</evidence>
<dbReference type="Proteomes" id="UP000011087">
    <property type="component" value="Unassembled WGS sequence"/>
</dbReference>
<evidence type="ECO:0000259" key="3">
    <source>
        <dbReference type="SMART" id="SM00717"/>
    </source>
</evidence>
<dbReference type="STRING" id="905079.L1IZB8"/>
<dbReference type="PANTHER" id="PTHR12802">
    <property type="entry name" value="SWI/SNF COMPLEX-RELATED"/>
    <property type="match status" value="1"/>
</dbReference>
<dbReference type="SMART" id="SM00717">
    <property type="entry name" value="SANT"/>
    <property type="match status" value="1"/>
</dbReference>
<dbReference type="SUPFAM" id="SSF46689">
    <property type="entry name" value="Homeodomain-like"/>
    <property type="match status" value="1"/>
</dbReference>
<organism evidence="4">
    <name type="scientific">Guillardia theta (strain CCMP2712)</name>
    <name type="common">Cryptophyte</name>
    <dbReference type="NCBI Taxonomy" id="905079"/>
    <lineage>
        <taxon>Eukaryota</taxon>
        <taxon>Cryptophyceae</taxon>
        <taxon>Pyrenomonadales</taxon>
        <taxon>Geminigeraceae</taxon>
        <taxon>Guillardia</taxon>
    </lineage>
</organism>